<evidence type="ECO:0000313" key="4">
    <source>
        <dbReference type="Proteomes" id="UP000032141"/>
    </source>
</evidence>
<accession>A0A0D3API1</accession>
<proteinExistence type="predicted"/>
<sequence length="188" mass="20988">MRNLQTLRLPLLFRTLFTVGFVTLLMIDVFVLQNNNEVDKTKETTTAATMNNSITHAKGVKEDLGDGSKHGDLSHSASKRKVPRGPDPIHNRLFIRIFLPPYTLPNTDSESRKFKTTTGKRMSTPHSQLSSRRGSSAPAEGMLNPLWPGLEVVMAGTSAEVPLPPDHEARLTLKPPMSDFYYSNNMHF</sequence>
<keyword evidence="2" id="KW-0472">Membrane</keyword>
<feature type="compositionally biased region" description="Polar residues" evidence="1">
    <location>
        <begin position="116"/>
        <end position="134"/>
    </location>
</feature>
<feature type="transmembrane region" description="Helical" evidence="2">
    <location>
        <begin position="12"/>
        <end position="32"/>
    </location>
</feature>
<feature type="region of interest" description="Disordered" evidence="1">
    <location>
        <begin position="57"/>
        <end position="88"/>
    </location>
</feature>
<evidence type="ECO:0000313" key="3">
    <source>
        <dbReference type="EnsemblPlants" id="Bo2g066780.1"/>
    </source>
</evidence>
<keyword evidence="4" id="KW-1185">Reference proteome</keyword>
<name>A0A0D3API1_BRAOL</name>
<reference evidence="3 4" key="1">
    <citation type="journal article" date="2014" name="Genome Biol.">
        <title>Transcriptome and methylome profiling reveals relics of genome dominance in the mesopolyploid Brassica oleracea.</title>
        <authorList>
            <person name="Parkin I.A."/>
            <person name="Koh C."/>
            <person name="Tang H."/>
            <person name="Robinson S.J."/>
            <person name="Kagale S."/>
            <person name="Clarke W.E."/>
            <person name="Town C.D."/>
            <person name="Nixon J."/>
            <person name="Krishnakumar V."/>
            <person name="Bidwell S.L."/>
            <person name="Denoeud F."/>
            <person name="Belcram H."/>
            <person name="Links M.G."/>
            <person name="Just J."/>
            <person name="Clarke C."/>
            <person name="Bender T."/>
            <person name="Huebert T."/>
            <person name="Mason A.S."/>
            <person name="Pires J.C."/>
            <person name="Barker G."/>
            <person name="Moore J."/>
            <person name="Walley P.G."/>
            <person name="Manoli S."/>
            <person name="Batley J."/>
            <person name="Edwards D."/>
            <person name="Nelson M.N."/>
            <person name="Wang X."/>
            <person name="Paterson A.H."/>
            <person name="King G."/>
            <person name="Bancroft I."/>
            <person name="Chalhoub B."/>
            <person name="Sharpe A.G."/>
        </authorList>
    </citation>
    <scope>NUCLEOTIDE SEQUENCE</scope>
    <source>
        <strain evidence="3 4">cv. TO1000</strain>
    </source>
</reference>
<dbReference type="EnsemblPlants" id="Bo2g066780.1">
    <property type="protein sequence ID" value="Bo2g066780.1"/>
    <property type="gene ID" value="Bo2g066780"/>
</dbReference>
<dbReference type="HOGENOM" id="CLU_1442924_0_0_1"/>
<dbReference type="Gramene" id="Bo2g066780.1">
    <property type="protein sequence ID" value="Bo2g066780.1"/>
    <property type="gene ID" value="Bo2g066780"/>
</dbReference>
<keyword evidence="2" id="KW-1133">Transmembrane helix</keyword>
<evidence type="ECO:0000256" key="1">
    <source>
        <dbReference type="SAM" id="MobiDB-lite"/>
    </source>
</evidence>
<protein>
    <submittedName>
        <fullName evidence="3">Uncharacterized protein</fullName>
    </submittedName>
</protein>
<reference evidence="3" key="2">
    <citation type="submission" date="2015-03" db="UniProtKB">
        <authorList>
            <consortium name="EnsemblPlants"/>
        </authorList>
    </citation>
    <scope>IDENTIFICATION</scope>
</reference>
<evidence type="ECO:0000256" key="2">
    <source>
        <dbReference type="SAM" id="Phobius"/>
    </source>
</evidence>
<organism evidence="3 4">
    <name type="scientific">Brassica oleracea var. oleracea</name>
    <dbReference type="NCBI Taxonomy" id="109376"/>
    <lineage>
        <taxon>Eukaryota</taxon>
        <taxon>Viridiplantae</taxon>
        <taxon>Streptophyta</taxon>
        <taxon>Embryophyta</taxon>
        <taxon>Tracheophyta</taxon>
        <taxon>Spermatophyta</taxon>
        <taxon>Magnoliopsida</taxon>
        <taxon>eudicotyledons</taxon>
        <taxon>Gunneridae</taxon>
        <taxon>Pentapetalae</taxon>
        <taxon>rosids</taxon>
        <taxon>malvids</taxon>
        <taxon>Brassicales</taxon>
        <taxon>Brassicaceae</taxon>
        <taxon>Brassiceae</taxon>
        <taxon>Brassica</taxon>
    </lineage>
</organism>
<dbReference type="PANTHER" id="PTHR34277:SF2">
    <property type="entry name" value="CLAVATA3_ESR (CLE)-RELATED PROTEIN 26"/>
    <property type="match status" value="1"/>
</dbReference>
<feature type="compositionally biased region" description="Basic and acidic residues" evidence="1">
    <location>
        <begin position="59"/>
        <end position="73"/>
    </location>
</feature>
<keyword evidence="2" id="KW-0812">Transmembrane</keyword>
<dbReference type="PANTHER" id="PTHR34277">
    <property type="entry name" value="CLAVATA3/ESR (CLE)-RELATED PROTEIN 26"/>
    <property type="match status" value="1"/>
</dbReference>
<dbReference type="AlphaFoldDB" id="A0A0D3API1"/>
<dbReference type="InterPro" id="IPR039316">
    <property type="entry name" value="CLE25/26"/>
</dbReference>
<feature type="region of interest" description="Disordered" evidence="1">
    <location>
        <begin position="108"/>
        <end position="142"/>
    </location>
</feature>
<dbReference type="STRING" id="109376.A0A0D3API1"/>
<dbReference type="Proteomes" id="UP000032141">
    <property type="component" value="Chromosome C2"/>
</dbReference>
<dbReference type="OMA" id="ERSICWQ"/>